<proteinExistence type="predicted"/>
<evidence type="ECO:0000256" key="2">
    <source>
        <dbReference type="SAM" id="Phobius"/>
    </source>
</evidence>
<feature type="transmembrane region" description="Helical" evidence="2">
    <location>
        <begin position="52"/>
        <end position="75"/>
    </location>
</feature>
<dbReference type="PaxDb" id="4097-A0A1S4ASH7"/>
<accession>A0A1S4ASH7</accession>
<evidence type="ECO:0000313" key="4">
    <source>
        <dbReference type="RefSeq" id="XP_016479546.1"/>
    </source>
</evidence>
<keyword evidence="2" id="KW-1133">Transmembrane helix</keyword>
<organism evidence="3 4">
    <name type="scientific">Nicotiana tabacum</name>
    <name type="common">Common tobacco</name>
    <dbReference type="NCBI Taxonomy" id="4097"/>
    <lineage>
        <taxon>Eukaryota</taxon>
        <taxon>Viridiplantae</taxon>
        <taxon>Streptophyta</taxon>
        <taxon>Embryophyta</taxon>
        <taxon>Tracheophyta</taxon>
        <taxon>Spermatophyta</taxon>
        <taxon>Magnoliopsida</taxon>
        <taxon>eudicotyledons</taxon>
        <taxon>Gunneridae</taxon>
        <taxon>Pentapetalae</taxon>
        <taxon>asterids</taxon>
        <taxon>lamiids</taxon>
        <taxon>Solanales</taxon>
        <taxon>Solanaceae</taxon>
        <taxon>Nicotianoideae</taxon>
        <taxon>Nicotianeae</taxon>
        <taxon>Nicotiana</taxon>
    </lineage>
</organism>
<dbReference type="PANTHER" id="PTHR33640:SF3">
    <property type="entry name" value="DUF4408 DOMAIN-CONTAINING PROTEIN"/>
    <property type="match status" value="1"/>
</dbReference>
<protein>
    <submittedName>
        <fullName evidence="4">Uncharacterized protein LOC107800815</fullName>
    </submittedName>
</protein>
<name>A0A1S4ASH7_TOBAC</name>
<reference evidence="4" key="2">
    <citation type="submission" date="2025-08" db="UniProtKB">
        <authorList>
            <consortium name="RefSeq"/>
        </authorList>
    </citation>
    <scope>IDENTIFICATION</scope>
    <source>
        <tissue evidence="4">Leaf</tissue>
    </source>
</reference>
<feature type="transmembrane region" description="Helical" evidence="2">
    <location>
        <begin position="21"/>
        <end position="40"/>
    </location>
</feature>
<keyword evidence="2" id="KW-0812">Transmembrane</keyword>
<dbReference type="OMA" id="AMRKYNR"/>
<keyword evidence="3" id="KW-1185">Reference proteome</keyword>
<sequence length="245" mass="27687">MDNAAILQLGSLKCVAKVLRIVELCFVLLLLLWISTRLPFAVKISGEYFRQLVGVILSPCFIFILCNFIVLTLLLKSGGLFSGDYSSTFRNVDETELYDSFLENSEFSSSFSSEKEDLEIVYEDKRMIFEESSVKNEDSRGSDEETETVKVKAMESKGPIRRTQSENLDRKSVEEISAKFQRSETEKCLKVKNSGEVSPSAETETAYGVDGLSNEEFQKAIEKFIAKQVKFHQQEKLAIVLHSQA</sequence>
<dbReference type="KEGG" id="nta:107800815"/>
<dbReference type="AlphaFoldDB" id="A0A1S4ASH7"/>
<gene>
    <name evidence="4" type="primary">LOC107800815</name>
</gene>
<reference evidence="3" key="1">
    <citation type="journal article" date="2014" name="Nat. Commun.">
        <title>The tobacco genome sequence and its comparison with those of tomato and potato.</title>
        <authorList>
            <person name="Sierro N."/>
            <person name="Battey J.N."/>
            <person name="Ouadi S."/>
            <person name="Bakaher N."/>
            <person name="Bovet L."/>
            <person name="Willig A."/>
            <person name="Goepfert S."/>
            <person name="Peitsch M.C."/>
            <person name="Ivanov N.V."/>
        </authorList>
    </citation>
    <scope>NUCLEOTIDE SEQUENCE [LARGE SCALE GENOMIC DNA]</scope>
</reference>
<evidence type="ECO:0000313" key="3">
    <source>
        <dbReference type="Proteomes" id="UP000790787"/>
    </source>
</evidence>
<feature type="region of interest" description="Disordered" evidence="1">
    <location>
        <begin position="133"/>
        <end position="155"/>
    </location>
</feature>
<dbReference type="OrthoDB" id="1916829at2759"/>
<keyword evidence="2" id="KW-0472">Membrane</keyword>
<dbReference type="GeneID" id="107800815"/>
<evidence type="ECO:0000256" key="1">
    <source>
        <dbReference type="SAM" id="MobiDB-lite"/>
    </source>
</evidence>
<dbReference type="PANTHER" id="PTHR33640">
    <property type="entry name" value="TRANSMEMBRANE PROTEIN"/>
    <property type="match status" value="1"/>
</dbReference>
<dbReference type="STRING" id="4097.A0A1S4ASH7"/>
<dbReference type="RefSeq" id="XP_016479546.1">
    <property type="nucleotide sequence ID" value="XM_016624060.1"/>
</dbReference>
<dbReference type="Proteomes" id="UP000790787">
    <property type="component" value="Chromosome 21"/>
</dbReference>